<dbReference type="InterPro" id="IPR001967">
    <property type="entry name" value="Peptidase_S11_N"/>
</dbReference>
<dbReference type="GO" id="GO:0071555">
    <property type="term" value="P:cell wall organization"/>
    <property type="evidence" value="ECO:0007669"/>
    <property type="project" value="UniProtKB-KW"/>
</dbReference>
<keyword evidence="2" id="KW-0732">Signal</keyword>
<reference evidence="12" key="1">
    <citation type="submission" date="2011-04" db="EMBL/GenBank/DDBJ databases">
        <title>The complete genome of Treponema brennaborense DSM 12168.</title>
        <authorList>
            <person name="Lucas S."/>
            <person name="Han J."/>
            <person name="Lapidus A."/>
            <person name="Bruce D."/>
            <person name="Goodwin L."/>
            <person name="Pitluck S."/>
            <person name="Peters L."/>
            <person name="Kyrpides N."/>
            <person name="Mavromatis K."/>
            <person name="Ivanova N."/>
            <person name="Mikhailova N."/>
            <person name="Pagani I."/>
            <person name="Teshima H."/>
            <person name="Detter J.C."/>
            <person name="Tapia R."/>
            <person name="Han C."/>
            <person name="Land M."/>
            <person name="Hauser L."/>
            <person name="Markowitz V."/>
            <person name="Cheng J.-F."/>
            <person name="Hugenholtz P."/>
            <person name="Woyke T."/>
            <person name="Wu D."/>
            <person name="Gronow S."/>
            <person name="Wellnitz S."/>
            <person name="Brambilla E."/>
            <person name="Klenk H.-P."/>
            <person name="Eisen J.A."/>
        </authorList>
    </citation>
    <scope>NUCLEOTIDE SEQUENCE [LARGE SCALE GENOMIC DNA]</scope>
    <source>
        <strain evidence="12">DSM 12168 / CIP 105900 / DD5/3</strain>
    </source>
</reference>
<evidence type="ECO:0000256" key="2">
    <source>
        <dbReference type="ARBA" id="ARBA00022729"/>
    </source>
</evidence>
<dbReference type="GO" id="GO:0009002">
    <property type="term" value="F:serine-type D-Ala-D-Ala carboxypeptidase activity"/>
    <property type="evidence" value="ECO:0007669"/>
    <property type="project" value="UniProtKB-EC"/>
</dbReference>
<keyword evidence="5" id="KW-0573">Peptidoglycan synthesis</keyword>
<sequence length="457" mass="48729">MKRFRIILCASAAVAAALVLSFGIYVHLLKNPSAPDPLTASELNRFASACAERYPQTILNPLPYRITDAQLDVYSGAAILVDTANGCILFEKNADDVIPPASMTKLVVMYVVFQEIAAGRISLSDVVPLPPESWAVNAPPNSSLMFLGQGQTVTLEELLLGLAVASGNDAAVAVADYVSGSVGAFVDRMNAEMEKLGLEHTRFVEPSGYSELNLTTPREFAAFARTYVNRYPEALEKFHSARSIAYPQEKNLAPWHAGTGSQPPIVQQSTNKLLGVLPGCDGLKTGFIYESGYNLSLTAERGGTRFLAVMMRGPGSGSAEGNEYRVKDSTTMMEWAFGRFATRPADALEAVTVPVLGAASNAVTLIPVGGKPLTVPLIVADKTPAQAASLVTYEVRLPPYVSGAVEAGVRYGSVVYSLGGVTLQEIPLVADRDIAEGNGLKRLLDRCAKPFLRNPAS</sequence>
<dbReference type="InterPro" id="IPR037167">
    <property type="entry name" value="Peptidase_S11_C_sf"/>
</dbReference>
<evidence type="ECO:0000313" key="12">
    <source>
        <dbReference type="Proteomes" id="UP000006546"/>
    </source>
</evidence>
<dbReference type="EC" id="3.4.16.4" evidence="11"/>
<feature type="binding site" evidence="8">
    <location>
        <position position="284"/>
    </location>
    <ligand>
        <name>substrate</name>
    </ligand>
</feature>
<dbReference type="GO" id="GO:0008360">
    <property type="term" value="P:regulation of cell shape"/>
    <property type="evidence" value="ECO:0007669"/>
    <property type="project" value="UniProtKB-KW"/>
</dbReference>
<accession>F4LIF2</accession>
<dbReference type="HOGENOM" id="CLU_027070_8_1_12"/>
<dbReference type="Gene3D" id="3.40.710.10">
    <property type="entry name" value="DD-peptidase/beta-lactamase superfamily"/>
    <property type="match status" value="1"/>
</dbReference>
<evidence type="ECO:0000256" key="8">
    <source>
        <dbReference type="PIRSR" id="PIRSR618044-2"/>
    </source>
</evidence>
<dbReference type="EMBL" id="CP002696">
    <property type="protein sequence ID" value="AEE16193.1"/>
    <property type="molecule type" value="Genomic_DNA"/>
</dbReference>
<evidence type="ECO:0000259" key="10">
    <source>
        <dbReference type="Pfam" id="PF00768"/>
    </source>
</evidence>
<gene>
    <name evidence="11" type="ordered locus">Trebr_0756</name>
</gene>
<dbReference type="KEGG" id="tbe:Trebr_0756"/>
<evidence type="ECO:0000256" key="4">
    <source>
        <dbReference type="ARBA" id="ARBA00022960"/>
    </source>
</evidence>
<dbReference type="GO" id="GO:0009252">
    <property type="term" value="P:peptidoglycan biosynthetic process"/>
    <property type="evidence" value="ECO:0007669"/>
    <property type="project" value="UniProtKB-KW"/>
</dbReference>
<keyword evidence="11" id="KW-0645">Protease</keyword>
<evidence type="ECO:0000256" key="6">
    <source>
        <dbReference type="ARBA" id="ARBA00023316"/>
    </source>
</evidence>
<dbReference type="InterPro" id="IPR018044">
    <property type="entry name" value="Peptidase_S11"/>
</dbReference>
<keyword evidence="11" id="KW-0121">Carboxypeptidase</keyword>
<keyword evidence="4" id="KW-0133">Cell shape</keyword>
<dbReference type="OrthoDB" id="9791132at2"/>
<evidence type="ECO:0000256" key="1">
    <source>
        <dbReference type="ARBA" id="ARBA00007164"/>
    </source>
</evidence>
<dbReference type="STRING" id="906968.Trebr_0756"/>
<dbReference type="Pfam" id="PF00768">
    <property type="entry name" value="Peptidase_S11"/>
    <property type="match status" value="1"/>
</dbReference>
<comment type="similarity">
    <text evidence="1 9">Belongs to the peptidase S11 family.</text>
</comment>
<keyword evidence="12" id="KW-1185">Reference proteome</keyword>
<organism evidence="11 12">
    <name type="scientific">Treponema brennaborense (strain DSM 12168 / CIP 105900 / DD5/3)</name>
    <dbReference type="NCBI Taxonomy" id="906968"/>
    <lineage>
        <taxon>Bacteria</taxon>
        <taxon>Pseudomonadati</taxon>
        <taxon>Spirochaetota</taxon>
        <taxon>Spirochaetia</taxon>
        <taxon>Spirochaetales</taxon>
        <taxon>Treponemataceae</taxon>
        <taxon>Treponema</taxon>
    </lineage>
</organism>
<dbReference type="RefSeq" id="WP_013757912.1">
    <property type="nucleotide sequence ID" value="NC_015500.1"/>
</dbReference>
<dbReference type="GO" id="GO:0006508">
    <property type="term" value="P:proteolysis"/>
    <property type="evidence" value="ECO:0007669"/>
    <property type="project" value="InterPro"/>
</dbReference>
<dbReference type="Gene3D" id="2.60.410.10">
    <property type="entry name" value="D-Ala-D-Ala carboxypeptidase, C-terminal domain"/>
    <property type="match status" value="1"/>
</dbReference>
<dbReference type="SUPFAM" id="SSF56601">
    <property type="entry name" value="beta-lactamase/transpeptidase-like"/>
    <property type="match status" value="1"/>
</dbReference>
<evidence type="ECO:0000256" key="7">
    <source>
        <dbReference type="PIRSR" id="PIRSR618044-1"/>
    </source>
</evidence>
<dbReference type="PANTHER" id="PTHR21581">
    <property type="entry name" value="D-ALANYL-D-ALANINE CARBOXYPEPTIDASE"/>
    <property type="match status" value="1"/>
</dbReference>
<evidence type="ECO:0000256" key="5">
    <source>
        <dbReference type="ARBA" id="ARBA00022984"/>
    </source>
</evidence>
<feature type="active site" description="Acyl-ester intermediate" evidence="7">
    <location>
        <position position="102"/>
    </location>
</feature>
<keyword evidence="3 11" id="KW-0378">Hydrolase</keyword>
<feature type="active site" description="Proton acceptor" evidence="7">
    <location>
        <position position="105"/>
    </location>
</feature>
<dbReference type="Proteomes" id="UP000006546">
    <property type="component" value="Chromosome"/>
</dbReference>
<protein>
    <submittedName>
        <fullName evidence="11">Serine-type D-Ala-D-Ala carboxypeptidase</fullName>
        <ecNumber evidence="11">3.4.16.4</ecNumber>
    </submittedName>
</protein>
<dbReference type="PANTHER" id="PTHR21581:SF6">
    <property type="entry name" value="TRAFFICKING PROTEIN PARTICLE COMPLEX SUBUNIT 12"/>
    <property type="match status" value="1"/>
</dbReference>
<dbReference type="InterPro" id="IPR012338">
    <property type="entry name" value="Beta-lactam/transpept-like"/>
</dbReference>
<evidence type="ECO:0000313" key="11">
    <source>
        <dbReference type="EMBL" id="AEE16193.1"/>
    </source>
</evidence>
<evidence type="ECO:0000256" key="3">
    <source>
        <dbReference type="ARBA" id="ARBA00022801"/>
    </source>
</evidence>
<dbReference type="AlphaFoldDB" id="F4LIF2"/>
<dbReference type="PRINTS" id="PR00725">
    <property type="entry name" value="DADACBPTASE1"/>
</dbReference>
<name>F4LIF2_TREBD</name>
<dbReference type="eggNOG" id="COG1686">
    <property type="taxonomic scope" value="Bacteria"/>
</dbReference>
<evidence type="ECO:0000256" key="9">
    <source>
        <dbReference type="RuleBase" id="RU004016"/>
    </source>
</evidence>
<proteinExistence type="inferred from homology"/>
<feature type="active site" evidence="7">
    <location>
        <position position="166"/>
    </location>
</feature>
<keyword evidence="6" id="KW-0961">Cell wall biogenesis/degradation</keyword>
<feature type="domain" description="Peptidase S11 D-alanyl-D-alanine carboxypeptidase A N-terminal" evidence="10">
    <location>
        <begin position="69"/>
        <end position="312"/>
    </location>
</feature>